<dbReference type="AlphaFoldDB" id="A0A397VNH2"/>
<dbReference type="InterPro" id="IPR029016">
    <property type="entry name" value="GAF-like_dom_sf"/>
</dbReference>
<dbReference type="Proteomes" id="UP000266673">
    <property type="component" value="Unassembled WGS sequence"/>
</dbReference>
<gene>
    <name evidence="1" type="ORF">C2G38_2242697</name>
</gene>
<evidence type="ECO:0000313" key="1">
    <source>
        <dbReference type="EMBL" id="RIB23438.1"/>
    </source>
</evidence>
<comment type="caution">
    <text evidence="1">The sequence shown here is derived from an EMBL/GenBank/DDBJ whole genome shotgun (WGS) entry which is preliminary data.</text>
</comment>
<reference evidence="1 2" key="1">
    <citation type="submission" date="2018-06" db="EMBL/GenBank/DDBJ databases">
        <title>Comparative genomics reveals the genomic features of Rhizophagus irregularis, R. cerebriforme, R. diaphanum and Gigaspora rosea, and their symbiotic lifestyle signature.</title>
        <authorList>
            <person name="Morin E."/>
            <person name="San Clemente H."/>
            <person name="Chen E.C.H."/>
            <person name="De La Providencia I."/>
            <person name="Hainaut M."/>
            <person name="Kuo A."/>
            <person name="Kohler A."/>
            <person name="Murat C."/>
            <person name="Tang N."/>
            <person name="Roy S."/>
            <person name="Loubradou J."/>
            <person name="Henrissat B."/>
            <person name="Grigoriev I.V."/>
            <person name="Corradi N."/>
            <person name="Roux C."/>
            <person name="Martin F.M."/>
        </authorList>
    </citation>
    <scope>NUCLEOTIDE SEQUENCE [LARGE SCALE GENOMIC DNA]</scope>
    <source>
        <strain evidence="1 2">DAOM 194757</strain>
    </source>
</reference>
<protein>
    <submittedName>
        <fullName evidence="1">Uncharacterized protein</fullName>
    </submittedName>
</protein>
<sequence>MFCDIQEFLKNNPGIVISLDIYSYRPSNSIWLIFEIELLQQISNQISLAINHKNLLDESAEKNIEIKAAKAANIAKSQILANASHDLLEGTIEKYGKKANDKKIELILNCDVDVVSRYVKSDPERVKITDKGEIVLTISIQSL</sequence>
<dbReference type="EMBL" id="QKWP01000262">
    <property type="protein sequence ID" value="RIB23438.1"/>
    <property type="molecule type" value="Genomic_DNA"/>
</dbReference>
<name>A0A397VNH2_9GLOM</name>
<accession>A0A397VNH2</accession>
<proteinExistence type="predicted"/>
<dbReference type="OrthoDB" id="60033at2759"/>
<dbReference type="STRING" id="44941.A0A397VNH2"/>
<keyword evidence="2" id="KW-1185">Reference proteome</keyword>
<organism evidence="1 2">
    <name type="scientific">Gigaspora rosea</name>
    <dbReference type="NCBI Taxonomy" id="44941"/>
    <lineage>
        <taxon>Eukaryota</taxon>
        <taxon>Fungi</taxon>
        <taxon>Fungi incertae sedis</taxon>
        <taxon>Mucoromycota</taxon>
        <taxon>Glomeromycotina</taxon>
        <taxon>Glomeromycetes</taxon>
        <taxon>Diversisporales</taxon>
        <taxon>Gigasporaceae</taxon>
        <taxon>Gigaspora</taxon>
    </lineage>
</organism>
<dbReference type="Gene3D" id="3.30.450.40">
    <property type="match status" value="1"/>
</dbReference>
<evidence type="ECO:0000313" key="2">
    <source>
        <dbReference type="Proteomes" id="UP000266673"/>
    </source>
</evidence>